<dbReference type="InterPro" id="IPR000157">
    <property type="entry name" value="TIR_dom"/>
</dbReference>
<evidence type="ECO:0000256" key="1">
    <source>
        <dbReference type="ARBA" id="ARBA00004496"/>
    </source>
</evidence>
<dbReference type="PROSITE" id="PS50104">
    <property type="entry name" value="TIR"/>
    <property type="match status" value="1"/>
</dbReference>
<keyword evidence="5" id="KW-0399">Innate immunity</keyword>
<dbReference type="AlphaFoldDB" id="A0A158QCS0"/>
<dbReference type="PROSITE" id="PS50105">
    <property type="entry name" value="SAM_DOMAIN"/>
    <property type="match status" value="1"/>
</dbReference>
<dbReference type="InterPro" id="IPR011989">
    <property type="entry name" value="ARM-like"/>
</dbReference>
<comment type="similarity">
    <text evidence="2">Belongs to the SARM1 family.</text>
</comment>
<comment type="catalytic activity">
    <reaction evidence="10">
        <text>NAD(+) + H2O = ADP-D-ribose + nicotinamide + H(+)</text>
        <dbReference type="Rhea" id="RHEA:16301"/>
        <dbReference type="ChEBI" id="CHEBI:15377"/>
        <dbReference type="ChEBI" id="CHEBI:15378"/>
        <dbReference type="ChEBI" id="CHEBI:17154"/>
        <dbReference type="ChEBI" id="CHEBI:57540"/>
        <dbReference type="ChEBI" id="CHEBI:57967"/>
        <dbReference type="EC" id="3.2.2.6"/>
    </reaction>
    <physiologicalReaction direction="left-to-right" evidence="10">
        <dbReference type="Rhea" id="RHEA:16302"/>
    </physiologicalReaction>
</comment>
<dbReference type="GO" id="GO:0034128">
    <property type="term" value="P:negative regulation of MyD88-independent toll-like receptor signaling pathway"/>
    <property type="evidence" value="ECO:0007669"/>
    <property type="project" value="InterPro"/>
</dbReference>
<evidence type="ECO:0000313" key="14">
    <source>
        <dbReference type="Proteomes" id="UP000274504"/>
    </source>
</evidence>
<name>A0A158QCS0_HYMDI</name>
<evidence type="ECO:0000256" key="6">
    <source>
        <dbReference type="ARBA" id="ARBA00022737"/>
    </source>
</evidence>
<dbReference type="GO" id="GO:0048678">
    <property type="term" value="P:response to axon injury"/>
    <property type="evidence" value="ECO:0007669"/>
    <property type="project" value="InterPro"/>
</dbReference>
<dbReference type="GO" id="GO:0061809">
    <property type="term" value="F:NAD+ nucleosidase activity, cyclic ADP-ribose generating"/>
    <property type="evidence" value="ECO:0007669"/>
    <property type="project" value="UniProtKB-EC"/>
</dbReference>
<dbReference type="WBParaSite" id="HDID_0000186501-mRNA-1">
    <property type="protein sequence ID" value="HDID_0000186501-mRNA-1"/>
    <property type="gene ID" value="HDID_0000186501"/>
</dbReference>
<dbReference type="GO" id="GO:0007165">
    <property type="term" value="P:signal transduction"/>
    <property type="evidence" value="ECO:0007669"/>
    <property type="project" value="InterPro"/>
</dbReference>
<sequence>MDYCKTSNDQLSRPDFFVAVFKGINYHLPDRFHRNSSPDSADMNITYPSISPPLETVRFPSRCGGSLQTTTSATSKSTSIKTSKTVASSSLTTMDGMKTVSVHSTSTKSSFSGSATSSRSRLIDSSSKVVENIAEMQNLFQQSNVSESMLEQIENYCQRLETYLPQENSTLISSSSSEIGFRFKQVKKRTNLAYLRLLKQLVNEVGLDAALNSSVGVPILEAFCSCPISESSTAQPLCSAPGGEDPDGLNDRVFARTQNKENNVPPGDKLRRAVRLLMAKGKDAAQDRELNSEFMALIEKMTNYNENTCQDLIEEGGLDYVFRACRSEDTEAVKHAVQTMANLLHRVGRDHQYEMMRRNTFVWLFMLAMHSNEEIQYYAFLIVTILSNNRELDAVLDRSQLISLMIPFVKRHDVREFASRNFTDQTPIFSEDWLIFILPALTSESRVEVQAFTAFHFAIAAQLRANLLKELAPASKAKIESALVKVSGLKRDPAWKLAAHALDKMGSKVPKALSLHVFNWPTEDVICWMNREGFEAVAEKSKILMIDGDILLGLTEKELEEGLGITNCITRRRFLRQLSHLKSIANYSQIDPTGIADFLAEASEDNQESGSMNNSDSSNDNNRSKDALFTISTVDTSIPTALLTQYTYNLLSHGITRQRLADLVEEDLEHTCHISDGIHRKQLLKAVQNATSGGNTARDDIENRIDFFISYRRSNGTHLASLVKTLLQLRKYKVFLDIERLKGGRFDHKLMDSIRRSDNFILVLTKGALDRCTTDGSPDWVRREIKCALESNCHIIPLSDRFDWGNTDNIPEDIRTITKFNSVQWTPEFEEGCIDRIIDFMKPNLHSEERRK</sequence>
<dbReference type="SMART" id="SM00454">
    <property type="entry name" value="SAM"/>
    <property type="match status" value="2"/>
</dbReference>
<dbReference type="SUPFAM" id="SSF52200">
    <property type="entry name" value="Toll/Interleukin receptor TIR domain"/>
    <property type="match status" value="1"/>
</dbReference>
<gene>
    <name evidence="13" type="ORF">HDID_LOCUS1866</name>
</gene>
<reference evidence="13 14" key="2">
    <citation type="submission" date="2018-11" db="EMBL/GenBank/DDBJ databases">
        <authorList>
            <consortium name="Pathogen Informatics"/>
        </authorList>
    </citation>
    <scope>NUCLEOTIDE SEQUENCE [LARGE SCALE GENOMIC DNA]</scope>
</reference>
<accession>A0A158QCS0</accession>
<dbReference type="InterPro" id="IPR016024">
    <property type="entry name" value="ARM-type_fold"/>
</dbReference>
<evidence type="ECO:0000259" key="11">
    <source>
        <dbReference type="PROSITE" id="PS50104"/>
    </source>
</evidence>
<evidence type="ECO:0000256" key="3">
    <source>
        <dbReference type="ARBA" id="ARBA00011982"/>
    </source>
</evidence>
<dbReference type="GO" id="GO:0035591">
    <property type="term" value="F:signaling adaptor activity"/>
    <property type="evidence" value="ECO:0007669"/>
    <property type="project" value="InterPro"/>
</dbReference>
<dbReference type="Pfam" id="PF07647">
    <property type="entry name" value="SAM_2"/>
    <property type="match status" value="1"/>
</dbReference>
<dbReference type="Gene3D" id="3.40.50.10140">
    <property type="entry name" value="Toll/interleukin-1 receptor homology (TIR) domain"/>
    <property type="match status" value="1"/>
</dbReference>
<keyword evidence="6" id="KW-0677">Repeat</keyword>
<feature type="domain" description="TIR" evidence="11">
    <location>
        <begin position="703"/>
        <end position="825"/>
    </location>
</feature>
<evidence type="ECO:0000259" key="12">
    <source>
        <dbReference type="PROSITE" id="PS50105"/>
    </source>
</evidence>
<proteinExistence type="inferred from homology"/>
<evidence type="ECO:0000256" key="7">
    <source>
        <dbReference type="ARBA" id="ARBA00022801"/>
    </source>
</evidence>
<dbReference type="GO" id="GO:0045087">
    <property type="term" value="P:innate immune response"/>
    <property type="evidence" value="ECO:0007669"/>
    <property type="project" value="UniProtKB-KW"/>
</dbReference>
<organism evidence="15">
    <name type="scientific">Hymenolepis diminuta</name>
    <name type="common">Rat tapeworm</name>
    <dbReference type="NCBI Taxonomy" id="6216"/>
    <lineage>
        <taxon>Eukaryota</taxon>
        <taxon>Metazoa</taxon>
        <taxon>Spiralia</taxon>
        <taxon>Lophotrochozoa</taxon>
        <taxon>Platyhelminthes</taxon>
        <taxon>Cestoda</taxon>
        <taxon>Eucestoda</taxon>
        <taxon>Cyclophyllidea</taxon>
        <taxon>Hymenolepididae</taxon>
        <taxon>Hymenolepis</taxon>
    </lineage>
</organism>
<dbReference type="SUPFAM" id="SSF47769">
    <property type="entry name" value="SAM/Pointed domain"/>
    <property type="match status" value="2"/>
</dbReference>
<dbReference type="GO" id="GO:0030425">
    <property type="term" value="C:dendrite"/>
    <property type="evidence" value="ECO:0007669"/>
    <property type="project" value="TreeGrafter"/>
</dbReference>
<dbReference type="InterPro" id="IPR001660">
    <property type="entry name" value="SAM"/>
</dbReference>
<feature type="domain" description="SAM" evidence="12">
    <location>
        <begin position="520"/>
        <end position="584"/>
    </location>
</feature>
<evidence type="ECO:0000313" key="13">
    <source>
        <dbReference type="EMBL" id="VDL19327.1"/>
    </source>
</evidence>
<evidence type="ECO:0000256" key="5">
    <source>
        <dbReference type="ARBA" id="ARBA00022588"/>
    </source>
</evidence>
<evidence type="ECO:0000256" key="9">
    <source>
        <dbReference type="ARBA" id="ARBA00023027"/>
    </source>
</evidence>
<dbReference type="Pfam" id="PF13676">
    <property type="entry name" value="TIR_2"/>
    <property type="match status" value="1"/>
</dbReference>
<dbReference type="Proteomes" id="UP000274504">
    <property type="component" value="Unassembled WGS sequence"/>
</dbReference>
<dbReference type="EMBL" id="UYSG01000393">
    <property type="protein sequence ID" value="VDL19327.1"/>
    <property type="molecule type" value="Genomic_DNA"/>
</dbReference>
<dbReference type="Pfam" id="PF00536">
    <property type="entry name" value="SAM_1"/>
    <property type="match status" value="1"/>
</dbReference>
<dbReference type="GO" id="GO:0003953">
    <property type="term" value="F:NAD+ nucleosidase activity"/>
    <property type="evidence" value="ECO:0007669"/>
    <property type="project" value="InterPro"/>
</dbReference>
<protein>
    <recommendedName>
        <fullName evidence="3">ADP-ribosyl cyclase/cyclic ADP-ribose hydrolase</fullName>
        <ecNumber evidence="3">3.2.2.6</ecNumber>
    </recommendedName>
</protein>
<dbReference type="InterPro" id="IPR039184">
    <property type="entry name" value="SARM1"/>
</dbReference>
<dbReference type="Gene3D" id="1.25.10.10">
    <property type="entry name" value="Leucine-rich Repeat Variant"/>
    <property type="match status" value="1"/>
</dbReference>
<keyword evidence="7" id="KW-0378">Hydrolase</keyword>
<reference evidence="15" key="1">
    <citation type="submission" date="2016-04" db="UniProtKB">
        <authorList>
            <consortium name="WormBaseParasite"/>
        </authorList>
    </citation>
    <scope>IDENTIFICATION</scope>
</reference>
<evidence type="ECO:0000256" key="2">
    <source>
        <dbReference type="ARBA" id="ARBA00008291"/>
    </source>
</evidence>
<evidence type="ECO:0000256" key="8">
    <source>
        <dbReference type="ARBA" id="ARBA00022859"/>
    </source>
</evidence>
<evidence type="ECO:0000256" key="4">
    <source>
        <dbReference type="ARBA" id="ARBA00022490"/>
    </source>
</evidence>
<keyword evidence="9" id="KW-0520">NAD</keyword>
<comment type="subcellular location">
    <subcellularLocation>
        <location evidence="1">Cytoplasm</location>
    </subcellularLocation>
</comment>
<evidence type="ECO:0000256" key="10">
    <source>
        <dbReference type="ARBA" id="ARBA00047304"/>
    </source>
</evidence>
<dbReference type="EC" id="3.2.2.6" evidence="3"/>
<dbReference type="PANTHER" id="PTHR22998">
    <property type="entry name" value="SARM1"/>
    <property type="match status" value="1"/>
</dbReference>
<keyword evidence="8" id="KW-0391">Immunity</keyword>
<dbReference type="GO" id="GO:0005737">
    <property type="term" value="C:cytoplasm"/>
    <property type="evidence" value="ECO:0007669"/>
    <property type="project" value="UniProtKB-SubCell"/>
</dbReference>
<dbReference type="InterPro" id="IPR013761">
    <property type="entry name" value="SAM/pointed_sf"/>
</dbReference>
<dbReference type="SMART" id="SM00255">
    <property type="entry name" value="TIR"/>
    <property type="match status" value="1"/>
</dbReference>
<dbReference type="PANTHER" id="PTHR22998:SF1">
    <property type="entry name" value="NAD(+) HYDROLASE SARM1"/>
    <property type="match status" value="1"/>
</dbReference>
<dbReference type="STRING" id="6216.A0A158QCS0"/>
<dbReference type="Gene3D" id="1.10.150.50">
    <property type="entry name" value="Transcription Factor, Ets-1"/>
    <property type="match status" value="2"/>
</dbReference>
<dbReference type="OrthoDB" id="202764at2759"/>
<evidence type="ECO:0000313" key="15">
    <source>
        <dbReference type="WBParaSite" id="HDID_0000186501-mRNA-1"/>
    </source>
</evidence>
<dbReference type="SUPFAM" id="SSF48371">
    <property type="entry name" value="ARM repeat"/>
    <property type="match status" value="1"/>
</dbReference>
<dbReference type="InterPro" id="IPR035897">
    <property type="entry name" value="Toll_tir_struct_dom_sf"/>
</dbReference>
<keyword evidence="4" id="KW-0963">Cytoplasm</keyword>